<organism evidence="3 4">
    <name type="scientific">Anopheles maculatus</name>
    <dbReference type="NCBI Taxonomy" id="74869"/>
    <lineage>
        <taxon>Eukaryota</taxon>
        <taxon>Metazoa</taxon>
        <taxon>Ecdysozoa</taxon>
        <taxon>Arthropoda</taxon>
        <taxon>Hexapoda</taxon>
        <taxon>Insecta</taxon>
        <taxon>Pterygota</taxon>
        <taxon>Neoptera</taxon>
        <taxon>Endopterygota</taxon>
        <taxon>Diptera</taxon>
        <taxon>Nematocera</taxon>
        <taxon>Culicoidea</taxon>
        <taxon>Culicidae</taxon>
        <taxon>Anophelinae</taxon>
        <taxon>Anopheles</taxon>
        <taxon>Anopheles maculatus group</taxon>
    </lineage>
</organism>
<protein>
    <recommendedName>
        <fullName evidence="2">C2H2-type domain-containing protein</fullName>
    </recommendedName>
</protein>
<evidence type="ECO:0000313" key="4">
    <source>
        <dbReference type="Proteomes" id="UP000075901"/>
    </source>
</evidence>
<sequence length="520" mass="57507">NSQRSFIRLIIRSFIVFHISQEYQIHLYSRTHKMKMRSLAVKCREQLLEMRAKQRNAQNDEDGKSDDGTGGEEGKRPGFCMMCRLNYRQQRAVHQQSEGHKMMKKFLMPYCNVCNLGFKSPMAYETHRASLDHLKIKARAERYGSSNKGDESGEENPADTGDLDLDSLTIVDEVGKVDEICDPAVGGETPARKQRSSGGFGDTGGRAGTDDDDDEDEDEEDEDDENQMIIGEEHVKKVQVQYCDLCNMYLPRRFDNQERVLRDHCKKRSHLKLYIRYRKDKKLREQAERIHKKKLKGDKEAATGTKDEKKANDSVGTTDTKPSIDSDSTTGAAKPTTETIKSESSDVKSEKKLDNSSAGSDSAGNNTVKTNSSTTGGNTNTASHDTASFDSSEANLSLDGSNNLGALAGIDGSVALTDKLMWQVVDNDDLGDLLRDVQDDVEEEDDDKTNLERYDKFRHTEKNGLEQQQRSDAAGDGAEDEEDSVPNKTSTGQGKKGAAANGGAEMSANGEAGKESKPVV</sequence>
<dbReference type="Pfam" id="PF12874">
    <property type="entry name" value="zf-met"/>
    <property type="match status" value="1"/>
</dbReference>
<evidence type="ECO:0000259" key="2">
    <source>
        <dbReference type="Pfam" id="PF12874"/>
    </source>
</evidence>
<proteinExistence type="predicted"/>
<dbReference type="SUPFAM" id="SSF57667">
    <property type="entry name" value="beta-beta-alpha zinc fingers"/>
    <property type="match status" value="1"/>
</dbReference>
<dbReference type="PANTHER" id="PTHR15491">
    <property type="match status" value="1"/>
</dbReference>
<feature type="compositionally biased region" description="Basic and acidic residues" evidence="1">
    <location>
        <begin position="297"/>
        <end position="312"/>
    </location>
</feature>
<accession>A0A182SVY5</accession>
<feature type="compositionally biased region" description="Polar residues" evidence="1">
    <location>
        <begin position="314"/>
        <end position="339"/>
    </location>
</feature>
<dbReference type="InterPro" id="IPR026811">
    <property type="entry name" value="CIZ1"/>
</dbReference>
<reference evidence="4" key="1">
    <citation type="submission" date="2013-09" db="EMBL/GenBank/DDBJ databases">
        <title>The Genome Sequence of Anopheles maculatus species B.</title>
        <authorList>
            <consortium name="The Broad Institute Genomics Platform"/>
            <person name="Neafsey D.E."/>
            <person name="Besansky N."/>
            <person name="Howell P."/>
            <person name="Walton C."/>
            <person name="Young S.K."/>
            <person name="Zeng Q."/>
            <person name="Gargeya S."/>
            <person name="Fitzgerald M."/>
            <person name="Haas B."/>
            <person name="Abouelleil A."/>
            <person name="Allen A.W."/>
            <person name="Alvarado L."/>
            <person name="Arachchi H.M."/>
            <person name="Berlin A.M."/>
            <person name="Chapman S.B."/>
            <person name="Gainer-Dewar J."/>
            <person name="Goldberg J."/>
            <person name="Griggs A."/>
            <person name="Gujja S."/>
            <person name="Hansen M."/>
            <person name="Howarth C."/>
            <person name="Imamovic A."/>
            <person name="Ireland A."/>
            <person name="Larimer J."/>
            <person name="McCowan C."/>
            <person name="Murphy C."/>
            <person name="Pearson M."/>
            <person name="Poon T.W."/>
            <person name="Priest M."/>
            <person name="Roberts A."/>
            <person name="Saif S."/>
            <person name="Shea T."/>
            <person name="Sisk P."/>
            <person name="Sykes S."/>
            <person name="Wortman J."/>
            <person name="Nusbaum C."/>
            <person name="Birren B."/>
        </authorList>
    </citation>
    <scope>NUCLEOTIDE SEQUENCE [LARGE SCALE GENOMIC DNA]</scope>
    <source>
        <strain evidence="4">maculatus3</strain>
    </source>
</reference>
<dbReference type="InterPro" id="IPR013087">
    <property type="entry name" value="Znf_C2H2_type"/>
</dbReference>
<reference evidence="3" key="2">
    <citation type="submission" date="2020-05" db="UniProtKB">
        <authorList>
            <consortium name="EnsemblMetazoa"/>
        </authorList>
    </citation>
    <scope>IDENTIFICATION</scope>
    <source>
        <strain evidence="3">maculatus3</strain>
    </source>
</reference>
<name>A0A182SVY5_9DIPT</name>
<evidence type="ECO:0000256" key="1">
    <source>
        <dbReference type="SAM" id="MobiDB-lite"/>
    </source>
</evidence>
<feature type="compositionally biased region" description="Acidic residues" evidence="1">
    <location>
        <begin position="152"/>
        <end position="165"/>
    </location>
</feature>
<feature type="region of interest" description="Disordered" evidence="1">
    <location>
        <begin position="53"/>
        <end position="75"/>
    </location>
</feature>
<feature type="region of interest" description="Disordered" evidence="1">
    <location>
        <begin position="181"/>
        <end position="232"/>
    </location>
</feature>
<feature type="compositionally biased region" description="Acidic residues" evidence="1">
    <location>
        <begin position="210"/>
        <end position="226"/>
    </location>
</feature>
<feature type="region of interest" description="Disordered" evidence="1">
    <location>
        <begin position="143"/>
        <end position="166"/>
    </location>
</feature>
<evidence type="ECO:0000313" key="3">
    <source>
        <dbReference type="EnsemblMetazoa" id="AMAM014520-PA"/>
    </source>
</evidence>
<feature type="compositionally biased region" description="Polar residues" evidence="1">
    <location>
        <begin position="384"/>
        <end position="404"/>
    </location>
</feature>
<dbReference type="InterPro" id="IPR036236">
    <property type="entry name" value="Znf_C2H2_sf"/>
</dbReference>
<dbReference type="EnsemblMetazoa" id="AMAM014520-RA">
    <property type="protein sequence ID" value="AMAM014520-PA"/>
    <property type="gene ID" value="AMAM014520"/>
</dbReference>
<feature type="region of interest" description="Disordered" evidence="1">
    <location>
        <begin position="285"/>
        <end position="408"/>
    </location>
</feature>
<feature type="compositionally biased region" description="Basic and acidic residues" evidence="1">
    <location>
        <begin position="448"/>
        <end position="464"/>
    </location>
</feature>
<keyword evidence="4" id="KW-1185">Reference proteome</keyword>
<dbReference type="VEuPathDB" id="VectorBase:AMAM014520"/>
<feature type="region of interest" description="Disordered" evidence="1">
    <location>
        <begin position="438"/>
        <end position="520"/>
    </location>
</feature>
<dbReference type="AlphaFoldDB" id="A0A182SVY5"/>
<feature type="compositionally biased region" description="Low complexity" evidence="1">
    <location>
        <begin position="355"/>
        <end position="383"/>
    </location>
</feature>
<feature type="compositionally biased region" description="Gly residues" evidence="1">
    <location>
        <begin position="198"/>
        <end position="207"/>
    </location>
</feature>
<dbReference type="PANTHER" id="PTHR15491:SF18">
    <property type="entry name" value="CIZ1 ZINC FINGER PROTEIN, ISOFORM A"/>
    <property type="match status" value="1"/>
</dbReference>
<feature type="compositionally biased region" description="Basic and acidic residues" evidence="1">
    <location>
        <begin position="61"/>
        <end position="75"/>
    </location>
</feature>
<feature type="compositionally biased region" description="Basic and acidic residues" evidence="1">
    <location>
        <begin position="340"/>
        <end position="354"/>
    </location>
</feature>
<feature type="domain" description="C2H2-type" evidence="2">
    <location>
        <begin position="110"/>
        <end position="128"/>
    </location>
</feature>
<dbReference type="Proteomes" id="UP000075901">
    <property type="component" value="Unassembled WGS sequence"/>
</dbReference>